<keyword evidence="2" id="KW-0677">Repeat</keyword>
<dbReference type="EMBL" id="CAJPIZ010003550">
    <property type="protein sequence ID" value="CAG2106502.1"/>
    <property type="molecule type" value="Genomic_DNA"/>
</dbReference>
<dbReference type="InterPro" id="IPR015048">
    <property type="entry name" value="DUF1899"/>
</dbReference>
<organism evidence="4">
    <name type="scientific">Medioppia subpectinata</name>
    <dbReference type="NCBI Taxonomy" id="1979941"/>
    <lineage>
        <taxon>Eukaryota</taxon>
        <taxon>Metazoa</taxon>
        <taxon>Ecdysozoa</taxon>
        <taxon>Arthropoda</taxon>
        <taxon>Chelicerata</taxon>
        <taxon>Arachnida</taxon>
        <taxon>Acari</taxon>
        <taxon>Acariformes</taxon>
        <taxon>Sarcoptiformes</taxon>
        <taxon>Oribatida</taxon>
        <taxon>Brachypylina</taxon>
        <taxon>Oppioidea</taxon>
        <taxon>Oppiidae</taxon>
        <taxon>Medioppia</taxon>
    </lineage>
</organism>
<evidence type="ECO:0000313" key="4">
    <source>
        <dbReference type="EMBL" id="CAD7626072.1"/>
    </source>
</evidence>
<name>A0A7R9PZT6_9ACAR</name>
<dbReference type="SMART" id="SM01166">
    <property type="entry name" value="DUF1899"/>
    <property type="match status" value="1"/>
</dbReference>
<evidence type="ECO:0000256" key="1">
    <source>
        <dbReference type="ARBA" id="ARBA00022574"/>
    </source>
</evidence>
<feature type="domain" description="DUF1899" evidence="3">
    <location>
        <begin position="4"/>
        <end position="68"/>
    </location>
</feature>
<evidence type="ECO:0000313" key="5">
    <source>
        <dbReference type="Proteomes" id="UP000759131"/>
    </source>
</evidence>
<dbReference type="InterPro" id="IPR015943">
    <property type="entry name" value="WD40/YVTN_repeat-like_dom_sf"/>
</dbReference>
<dbReference type="AlphaFoldDB" id="A0A7R9PZT6"/>
<dbReference type="InterPro" id="IPR015505">
    <property type="entry name" value="Coronin"/>
</dbReference>
<evidence type="ECO:0000259" key="3">
    <source>
        <dbReference type="SMART" id="SM01166"/>
    </source>
</evidence>
<proteinExistence type="predicted"/>
<dbReference type="GO" id="GO:0007015">
    <property type="term" value="P:actin filament organization"/>
    <property type="evidence" value="ECO:0007669"/>
    <property type="project" value="TreeGrafter"/>
</dbReference>
<dbReference type="Pfam" id="PF08953">
    <property type="entry name" value="DUF1899"/>
    <property type="match status" value="1"/>
</dbReference>
<gene>
    <name evidence="4" type="ORF">OSB1V03_LOCUS6505</name>
</gene>
<keyword evidence="5" id="KW-1185">Reference proteome</keyword>
<keyword evidence="1" id="KW-0853">WD repeat</keyword>
<accession>A0A7R9PZT6</accession>
<dbReference type="Gene3D" id="2.130.10.10">
    <property type="entry name" value="YVTN repeat-like/Quinoprotein amine dehydrogenase"/>
    <property type="match status" value="1"/>
</dbReference>
<dbReference type="PANTHER" id="PTHR10856:SF0">
    <property type="entry name" value="CORONIN"/>
    <property type="match status" value="1"/>
</dbReference>
<protein>
    <recommendedName>
        <fullName evidence="3">DUF1899 domain-containing protein</fullName>
    </recommendedName>
</protein>
<reference evidence="4" key="1">
    <citation type="submission" date="2020-11" db="EMBL/GenBank/DDBJ databases">
        <authorList>
            <person name="Tran Van P."/>
        </authorList>
    </citation>
    <scope>NUCLEOTIDE SEQUENCE</scope>
</reference>
<sequence length="98" mass="11149">MSKTIVRTSKFRHVFGKALKKENCYDNIRISKNSWDSNFCAVNPKFVAVVIEAAGGGAFLVLPLNKDRRDLISGRNTNRRQISCKHNNTTLQWIVVLK</sequence>
<dbReference type="OrthoDB" id="1850764at2759"/>
<dbReference type="EMBL" id="OC858125">
    <property type="protein sequence ID" value="CAD7626072.1"/>
    <property type="molecule type" value="Genomic_DNA"/>
</dbReference>
<evidence type="ECO:0000256" key="2">
    <source>
        <dbReference type="ARBA" id="ARBA00022737"/>
    </source>
</evidence>
<dbReference type="Proteomes" id="UP000759131">
    <property type="component" value="Unassembled WGS sequence"/>
</dbReference>
<dbReference type="GO" id="GO:0051015">
    <property type="term" value="F:actin filament binding"/>
    <property type="evidence" value="ECO:0007669"/>
    <property type="project" value="TreeGrafter"/>
</dbReference>
<dbReference type="PANTHER" id="PTHR10856">
    <property type="entry name" value="CORONIN"/>
    <property type="match status" value="1"/>
</dbReference>